<keyword evidence="1" id="KW-1133">Transmembrane helix</keyword>
<keyword evidence="1" id="KW-0812">Transmembrane</keyword>
<keyword evidence="1" id="KW-0472">Membrane</keyword>
<evidence type="ECO:0000313" key="2">
    <source>
        <dbReference type="EMBL" id="ORC36941.1"/>
    </source>
</evidence>
<accession>A0A1Y1S0Q8</accession>
<protein>
    <submittedName>
        <fullName evidence="2">Uncharacterized protein</fullName>
    </submittedName>
</protein>
<reference evidence="2 3" key="1">
    <citation type="submission" date="2017-03" db="EMBL/GenBank/DDBJ databases">
        <title>Draft Genome sequence of Marispirochaeta sp. strain JC444.</title>
        <authorList>
            <person name="Shivani Y."/>
            <person name="Subhash Y."/>
            <person name="Sasikala C."/>
            <person name="Ramana C."/>
        </authorList>
    </citation>
    <scope>NUCLEOTIDE SEQUENCE [LARGE SCALE GENOMIC DNA]</scope>
    <source>
        <strain evidence="2 3">JC444</strain>
    </source>
</reference>
<dbReference type="OrthoDB" id="367414at2"/>
<evidence type="ECO:0000313" key="3">
    <source>
        <dbReference type="Proteomes" id="UP000192343"/>
    </source>
</evidence>
<gene>
    <name evidence="2" type="ORF">B4O97_04770</name>
</gene>
<dbReference type="Proteomes" id="UP000192343">
    <property type="component" value="Unassembled WGS sequence"/>
</dbReference>
<keyword evidence="3" id="KW-1185">Reference proteome</keyword>
<dbReference type="STRING" id="1963862.B4O97_04770"/>
<dbReference type="AlphaFoldDB" id="A0A1Y1S0Q8"/>
<comment type="caution">
    <text evidence="2">The sequence shown here is derived from an EMBL/GenBank/DDBJ whole genome shotgun (WGS) entry which is preliminary data.</text>
</comment>
<name>A0A1Y1S0Q8_9SPIO</name>
<dbReference type="RefSeq" id="WP_083048810.1">
    <property type="nucleotide sequence ID" value="NZ_MWQY01000004.1"/>
</dbReference>
<proteinExistence type="predicted"/>
<sequence length="615" mass="67915">MKSRVRPAYYLVLVVYALIIGGLLYREFGQARPVSYSLGEISISARQTAGVPGNILPGQGAGFRSLTLRYRSFQLSIPETGLAVEVDEEGTEIPAAVADIDRSSSEISIRLVSGIELRIRENEEENNSYILSLDFTAADAEKLRGIRLPWRGSEPQFHSGLPILIASPPGTSGGTVLLPASARVNAEFLSIPRSDSLQEILLFNAPEEGSLIESWFRIRGGLASREEADRALKEFYNLAYRGWERDRWIPGAGSWEYVADAPPESRTATALLMESLSRGSYFSTRERLAAASPRLIDHTSALFLGSVVSPFEQFGSSMEDFMAEVRQALNNGDSSIFDKVDSLNRIIQAGIGSGEGIQDALSQLAETTVLAEPSSPAELLRAIRAAEFLLEWEGPEHSGIRYLIREELLPGLCTTNYGYGIHFNGTSDALTGVLAGRLMAAGSDDFSAALGYTLLASFTASAGEFSRTPAGIIRREFYYQNSQKLLEPEALPRLQPLAGELPYQPRAIELGTDEGWMWTTAADVRYQDGGTTSILSFRFPQGGIHHFALYGVEPFDQIQMHGIPWKSDPEFQRYSDGWVYNPRTKTLFFKIRHRSERQEIRILRNTPEAAPPARP</sequence>
<evidence type="ECO:0000256" key="1">
    <source>
        <dbReference type="SAM" id="Phobius"/>
    </source>
</evidence>
<dbReference type="EMBL" id="MWQY01000004">
    <property type="protein sequence ID" value="ORC36941.1"/>
    <property type="molecule type" value="Genomic_DNA"/>
</dbReference>
<organism evidence="2 3">
    <name type="scientific">Marispirochaeta aestuarii</name>
    <dbReference type="NCBI Taxonomy" id="1963862"/>
    <lineage>
        <taxon>Bacteria</taxon>
        <taxon>Pseudomonadati</taxon>
        <taxon>Spirochaetota</taxon>
        <taxon>Spirochaetia</taxon>
        <taxon>Spirochaetales</taxon>
        <taxon>Spirochaetaceae</taxon>
        <taxon>Marispirochaeta</taxon>
    </lineage>
</organism>
<feature type="transmembrane region" description="Helical" evidence="1">
    <location>
        <begin position="7"/>
        <end position="25"/>
    </location>
</feature>